<evidence type="ECO:0000256" key="6">
    <source>
        <dbReference type="SAM" id="SignalP"/>
    </source>
</evidence>
<dbReference type="Gene3D" id="3.50.50.60">
    <property type="entry name" value="FAD/NAD(P)-binding domain"/>
    <property type="match status" value="1"/>
</dbReference>
<dbReference type="SUPFAM" id="SSF51905">
    <property type="entry name" value="FAD/NAD(P)-binding domain"/>
    <property type="match status" value="1"/>
</dbReference>
<evidence type="ECO:0000259" key="7">
    <source>
        <dbReference type="Pfam" id="PF01494"/>
    </source>
</evidence>
<evidence type="ECO:0000256" key="5">
    <source>
        <dbReference type="ARBA" id="ARBA00023033"/>
    </source>
</evidence>
<protein>
    <recommendedName>
        <fullName evidence="7">FAD-binding domain-containing protein</fullName>
    </recommendedName>
</protein>
<keyword evidence="9" id="KW-1185">Reference proteome</keyword>
<reference evidence="8" key="2">
    <citation type="journal article" date="2023" name="IMA Fungus">
        <title>Comparative genomic study of the Penicillium genus elucidates a diverse pangenome and 15 lateral gene transfer events.</title>
        <authorList>
            <person name="Petersen C."/>
            <person name="Sorensen T."/>
            <person name="Nielsen M.R."/>
            <person name="Sondergaard T.E."/>
            <person name="Sorensen J.L."/>
            <person name="Fitzpatrick D.A."/>
            <person name="Frisvad J.C."/>
            <person name="Nielsen K.L."/>
        </authorList>
    </citation>
    <scope>NUCLEOTIDE SEQUENCE</scope>
    <source>
        <strain evidence="8">IBT 15544</strain>
    </source>
</reference>
<name>A0A9W9NE20_9EURO</name>
<dbReference type="AlphaFoldDB" id="A0A9W9NE20"/>
<reference evidence="8" key="1">
    <citation type="submission" date="2022-12" db="EMBL/GenBank/DDBJ databases">
        <authorList>
            <person name="Petersen C."/>
        </authorList>
    </citation>
    <scope>NUCLEOTIDE SEQUENCE</scope>
    <source>
        <strain evidence="8">IBT 15544</strain>
    </source>
</reference>
<dbReference type="GeneID" id="83174634"/>
<dbReference type="InterPro" id="IPR036188">
    <property type="entry name" value="FAD/NAD-bd_sf"/>
</dbReference>
<keyword evidence="3" id="KW-0274">FAD</keyword>
<evidence type="ECO:0000313" key="8">
    <source>
        <dbReference type="EMBL" id="KAJ5218172.1"/>
    </source>
</evidence>
<feature type="domain" description="FAD-binding" evidence="7">
    <location>
        <begin position="2"/>
        <end position="328"/>
    </location>
</feature>
<keyword evidence="2" id="KW-0285">Flavoprotein</keyword>
<dbReference type="PANTHER" id="PTHR13789:SF306">
    <property type="entry name" value="HYDROXYLASE, PUTATIVE-RELATED"/>
    <property type="match status" value="1"/>
</dbReference>
<proteinExistence type="inferred from homology"/>
<dbReference type="PRINTS" id="PR00420">
    <property type="entry name" value="RNGMNOXGNASE"/>
</dbReference>
<dbReference type="GO" id="GO:0071949">
    <property type="term" value="F:FAD binding"/>
    <property type="evidence" value="ECO:0007669"/>
    <property type="project" value="InterPro"/>
</dbReference>
<comment type="caution">
    <text evidence="8">The sequence shown here is derived from an EMBL/GenBank/DDBJ whole genome shotgun (WGS) entry which is preliminary data.</text>
</comment>
<evidence type="ECO:0000256" key="3">
    <source>
        <dbReference type="ARBA" id="ARBA00022827"/>
    </source>
</evidence>
<dbReference type="Proteomes" id="UP001150904">
    <property type="component" value="Unassembled WGS sequence"/>
</dbReference>
<comment type="similarity">
    <text evidence="1">Belongs to the paxM FAD-dependent monooxygenase family.</text>
</comment>
<evidence type="ECO:0000256" key="1">
    <source>
        <dbReference type="ARBA" id="ARBA00007992"/>
    </source>
</evidence>
<keyword evidence="4" id="KW-0560">Oxidoreductase</keyword>
<dbReference type="OrthoDB" id="420606at2759"/>
<dbReference type="InterPro" id="IPR002938">
    <property type="entry name" value="FAD-bd"/>
</dbReference>
<dbReference type="InterPro" id="IPR050493">
    <property type="entry name" value="FAD-dep_Monooxygenase_BioMet"/>
</dbReference>
<evidence type="ECO:0000256" key="2">
    <source>
        <dbReference type="ARBA" id="ARBA00022630"/>
    </source>
</evidence>
<keyword evidence="5" id="KW-0503">Monooxygenase</keyword>
<feature type="signal peptide" evidence="6">
    <location>
        <begin position="1"/>
        <end position="20"/>
    </location>
</feature>
<dbReference type="RefSeq" id="XP_058312745.1">
    <property type="nucleotide sequence ID" value="XM_058447334.1"/>
</dbReference>
<organism evidence="8 9">
    <name type="scientific">Penicillium cinerascens</name>
    <dbReference type="NCBI Taxonomy" id="70096"/>
    <lineage>
        <taxon>Eukaryota</taxon>
        <taxon>Fungi</taxon>
        <taxon>Dikarya</taxon>
        <taxon>Ascomycota</taxon>
        <taxon>Pezizomycotina</taxon>
        <taxon>Eurotiomycetes</taxon>
        <taxon>Eurotiomycetidae</taxon>
        <taxon>Eurotiales</taxon>
        <taxon>Aspergillaceae</taxon>
        <taxon>Penicillium</taxon>
    </lineage>
</organism>
<dbReference type="Pfam" id="PF01494">
    <property type="entry name" value="FAD_binding_3"/>
    <property type="match status" value="1"/>
</dbReference>
<feature type="chain" id="PRO_5040758802" description="FAD-binding domain-containing protein" evidence="6">
    <location>
        <begin position="21"/>
        <end position="453"/>
    </location>
</feature>
<evidence type="ECO:0000313" key="9">
    <source>
        <dbReference type="Proteomes" id="UP001150904"/>
    </source>
</evidence>
<keyword evidence="6" id="KW-0732">Signal</keyword>
<dbReference type="GO" id="GO:0004497">
    <property type="term" value="F:monooxygenase activity"/>
    <property type="evidence" value="ECO:0007669"/>
    <property type="project" value="UniProtKB-KW"/>
</dbReference>
<evidence type="ECO:0000256" key="4">
    <source>
        <dbReference type="ARBA" id="ARBA00023002"/>
    </source>
</evidence>
<gene>
    <name evidence="8" type="ORF">N7498_000271</name>
</gene>
<sequence>MRVIIVGAGIAGLSLAIALAQDKHEVLVLETASQLAEIGAGVQMTPQAIKYFFQWGLKEDILAQCIIPERINIKDKDGTMLGVMQMDKIEELYRAPYIVIHRASLHDILHRHAVRAGTQLLLESKVVRYDFENGAVELKSGKRLEGDLVIAADGINSFARSQLLGPSDPGSQPTGWAALRMMAEVSKIQQNPATADLVDLNSYNSNLWIAPDRSCMTYLIKDASILNIVLSHHDDIDMTELSYEDHKKLVDELFGDFEHPVQQLLDLSLPRIVNYPVYAVPPLPHWTHSSGRFTLVGDAAHAMAFYMSMGVSLAVEDAVSLATILNLACPDSGTPSDRKKLKDALAVFEEVRKRRAGDVQRASLRAGNSFHVADGKEREAMYRLMRHANEDFEVEEDCLDKGRNGRDDIDCALGGLANKKTRDWCYGYDAVGDVTDAYSLLIKSSSGENGMMR</sequence>
<dbReference type="EMBL" id="JAPQKR010000004">
    <property type="protein sequence ID" value="KAJ5218172.1"/>
    <property type="molecule type" value="Genomic_DNA"/>
</dbReference>
<accession>A0A9W9NE20</accession>
<dbReference type="PANTHER" id="PTHR13789">
    <property type="entry name" value="MONOOXYGENASE"/>
    <property type="match status" value="1"/>
</dbReference>